<dbReference type="EMBL" id="LAZR01056355">
    <property type="protein sequence ID" value="KKK74366.1"/>
    <property type="molecule type" value="Genomic_DNA"/>
</dbReference>
<protein>
    <submittedName>
        <fullName evidence="1">Uncharacterized protein</fullName>
    </submittedName>
</protein>
<evidence type="ECO:0000313" key="1">
    <source>
        <dbReference type="EMBL" id="KKK74366.1"/>
    </source>
</evidence>
<name>A0A0F9AQA2_9ZZZZ</name>
<proteinExistence type="predicted"/>
<dbReference type="AlphaFoldDB" id="A0A0F9AQA2"/>
<sequence length="173" mass="18418">MRDDPVNCEPRFLQSRACHIWGALIAAGASIIGGMMASDSAEDAADAQVEAARIAADVGRESIDFSKKTFDVSRADLEPYRSSGAAALGTLNSMFIPGGQEVVRMQGRLGELRARRAVLDSTLNVTAPAPAAAPAPVQQATNPRDQAIMDNAPGDADFSQPNALFYWRRDVGR</sequence>
<accession>A0A0F9AQA2</accession>
<comment type="caution">
    <text evidence="1">The sequence shown here is derived from an EMBL/GenBank/DDBJ whole genome shotgun (WGS) entry which is preliminary data.</text>
</comment>
<reference evidence="1" key="1">
    <citation type="journal article" date="2015" name="Nature">
        <title>Complex archaea that bridge the gap between prokaryotes and eukaryotes.</title>
        <authorList>
            <person name="Spang A."/>
            <person name="Saw J.H."/>
            <person name="Jorgensen S.L."/>
            <person name="Zaremba-Niedzwiedzka K."/>
            <person name="Martijn J."/>
            <person name="Lind A.E."/>
            <person name="van Eijk R."/>
            <person name="Schleper C."/>
            <person name="Guy L."/>
            <person name="Ettema T.J."/>
        </authorList>
    </citation>
    <scope>NUCLEOTIDE SEQUENCE</scope>
</reference>
<gene>
    <name evidence="1" type="ORF">LCGC14_2884490</name>
</gene>
<organism evidence="1">
    <name type="scientific">marine sediment metagenome</name>
    <dbReference type="NCBI Taxonomy" id="412755"/>
    <lineage>
        <taxon>unclassified sequences</taxon>
        <taxon>metagenomes</taxon>
        <taxon>ecological metagenomes</taxon>
    </lineage>
</organism>